<keyword evidence="1 3" id="KW-0853">WD repeat</keyword>
<dbReference type="SUPFAM" id="SSF50978">
    <property type="entry name" value="WD40 repeat-like"/>
    <property type="match status" value="1"/>
</dbReference>
<accession>X6LH86</accession>
<sequence length="119" mass="13499">EHYGEVLSIKYGSNELGNTILSGSCDSSVRLLDIRSNTQIQEFNGHSRSVYAVEYTPFVANNSTPNVVCSASYDDTIRFWDIRSNKQALYMINTDFEKDYGICSLKVLSLKDKNKKKEN</sequence>
<dbReference type="Proteomes" id="UP000023152">
    <property type="component" value="Unassembled WGS sequence"/>
</dbReference>
<dbReference type="EMBL" id="ASPP01039618">
    <property type="protein sequence ID" value="ETO00944.1"/>
    <property type="molecule type" value="Genomic_DNA"/>
</dbReference>
<keyword evidence="2" id="KW-0677">Repeat</keyword>
<dbReference type="PANTHER" id="PTHR22847:SF637">
    <property type="entry name" value="WD REPEAT DOMAIN 5B"/>
    <property type="match status" value="1"/>
</dbReference>
<dbReference type="PROSITE" id="PS00678">
    <property type="entry name" value="WD_REPEATS_1"/>
    <property type="match status" value="1"/>
</dbReference>
<dbReference type="PROSITE" id="PS50082">
    <property type="entry name" value="WD_REPEATS_2"/>
    <property type="match status" value="2"/>
</dbReference>
<dbReference type="GO" id="GO:1990234">
    <property type="term" value="C:transferase complex"/>
    <property type="evidence" value="ECO:0007669"/>
    <property type="project" value="UniProtKB-ARBA"/>
</dbReference>
<dbReference type="Pfam" id="PF00400">
    <property type="entry name" value="WD40"/>
    <property type="match status" value="2"/>
</dbReference>
<organism evidence="4 5">
    <name type="scientific">Reticulomyxa filosa</name>
    <dbReference type="NCBI Taxonomy" id="46433"/>
    <lineage>
        <taxon>Eukaryota</taxon>
        <taxon>Sar</taxon>
        <taxon>Rhizaria</taxon>
        <taxon>Retaria</taxon>
        <taxon>Foraminifera</taxon>
        <taxon>Monothalamids</taxon>
        <taxon>Reticulomyxidae</taxon>
        <taxon>Reticulomyxa</taxon>
    </lineage>
</organism>
<evidence type="ECO:0000313" key="4">
    <source>
        <dbReference type="EMBL" id="ETO00944.1"/>
    </source>
</evidence>
<keyword evidence="5" id="KW-1185">Reference proteome</keyword>
<dbReference type="Gene3D" id="2.130.10.10">
    <property type="entry name" value="YVTN repeat-like/Quinoprotein amine dehydrogenase"/>
    <property type="match status" value="1"/>
</dbReference>
<gene>
    <name evidence="4" type="ORF">RFI_36496</name>
</gene>
<proteinExistence type="predicted"/>
<dbReference type="InterPro" id="IPR036322">
    <property type="entry name" value="WD40_repeat_dom_sf"/>
</dbReference>
<comment type="caution">
    <text evidence="4">The sequence shown here is derived from an EMBL/GenBank/DDBJ whole genome shotgun (WGS) entry which is preliminary data.</text>
</comment>
<dbReference type="InterPro" id="IPR001680">
    <property type="entry name" value="WD40_rpt"/>
</dbReference>
<evidence type="ECO:0000256" key="3">
    <source>
        <dbReference type="PROSITE-ProRule" id="PRU00221"/>
    </source>
</evidence>
<dbReference type="InterPro" id="IPR015943">
    <property type="entry name" value="WD40/YVTN_repeat-like_dom_sf"/>
</dbReference>
<dbReference type="OrthoDB" id="10251381at2759"/>
<dbReference type="InterPro" id="IPR019775">
    <property type="entry name" value="WD40_repeat_CS"/>
</dbReference>
<feature type="repeat" description="WD" evidence="3">
    <location>
        <begin position="43"/>
        <end position="90"/>
    </location>
</feature>
<feature type="repeat" description="WD" evidence="3">
    <location>
        <begin position="1"/>
        <end position="42"/>
    </location>
</feature>
<dbReference type="SMART" id="SM00320">
    <property type="entry name" value="WD40"/>
    <property type="match status" value="1"/>
</dbReference>
<feature type="non-terminal residue" evidence="4">
    <location>
        <position position="1"/>
    </location>
</feature>
<dbReference type="PROSITE" id="PS50294">
    <property type="entry name" value="WD_REPEATS_REGION"/>
    <property type="match status" value="1"/>
</dbReference>
<dbReference type="PANTHER" id="PTHR22847">
    <property type="entry name" value="WD40 REPEAT PROTEIN"/>
    <property type="match status" value="1"/>
</dbReference>
<evidence type="ECO:0000313" key="5">
    <source>
        <dbReference type="Proteomes" id="UP000023152"/>
    </source>
</evidence>
<reference evidence="4 5" key="1">
    <citation type="journal article" date="2013" name="Curr. Biol.">
        <title>The Genome of the Foraminiferan Reticulomyxa filosa.</title>
        <authorList>
            <person name="Glockner G."/>
            <person name="Hulsmann N."/>
            <person name="Schleicher M."/>
            <person name="Noegel A.A."/>
            <person name="Eichinger L."/>
            <person name="Gallinger C."/>
            <person name="Pawlowski J."/>
            <person name="Sierra R."/>
            <person name="Euteneuer U."/>
            <person name="Pillet L."/>
            <person name="Moustafa A."/>
            <person name="Platzer M."/>
            <person name="Groth M."/>
            <person name="Szafranski K."/>
            <person name="Schliwa M."/>
        </authorList>
    </citation>
    <scope>NUCLEOTIDE SEQUENCE [LARGE SCALE GENOMIC DNA]</scope>
</reference>
<dbReference type="AlphaFoldDB" id="X6LH86"/>
<evidence type="ECO:0000256" key="2">
    <source>
        <dbReference type="ARBA" id="ARBA00022737"/>
    </source>
</evidence>
<protein>
    <submittedName>
        <fullName evidence="4">Uncharacterized protein</fullName>
    </submittedName>
</protein>
<name>X6LH86_RETFI</name>
<evidence type="ECO:0000256" key="1">
    <source>
        <dbReference type="ARBA" id="ARBA00022574"/>
    </source>
</evidence>